<keyword evidence="3" id="KW-1185">Reference proteome</keyword>
<dbReference type="GO" id="GO:0050482">
    <property type="term" value="P:arachidonate secretion"/>
    <property type="evidence" value="ECO:0007669"/>
    <property type="project" value="InterPro"/>
</dbReference>
<gene>
    <name evidence="2" type="ORF">Dda_4195</name>
</gene>
<comment type="caution">
    <text evidence="2">The sequence shown here is derived from an EMBL/GenBank/DDBJ whole genome shotgun (WGS) entry which is preliminary data.</text>
</comment>
<keyword evidence="1" id="KW-0732">Signal</keyword>
<evidence type="ECO:0000313" key="2">
    <source>
        <dbReference type="EMBL" id="KAJ6261525.1"/>
    </source>
</evidence>
<sequence>MFIQNIYLVASAALVALSQALPTTPAAASTPVGACGQDDQICVTDALLFDSTLDQFLALRSQNYKSPPLSYESDGCSVPREFVEWLGLINKDRPYNRYNFLNACFRHDFAYENYKRQKRFTKTNKKPIDNKFKEDLVNGCRAQFANPSTVQPAGATLEECEKTANTYYLGVAIYFGGIQGEKIQFDAE</sequence>
<evidence type="ECO:0000313" key="3">
    <source>
        <dbReference type="Proteomes" id="UP001221413"/>
    </source>
</evidence>
<dbReference type="GO" id="GO:0004623">
    <property type="term" value="F:phospholipase A2 activity"/>
    <property type="evidence" value="ECO:0007669"/>
    <property type="project" value="InterPro"/>
</dbReference>
<organism evidence="2 3">
    <name type="scientific">Drechslerella dactyloides</name>
    <name type="common">Nematode-trapping fungus</name>
    <name type="synonym">Arthrobotrys dactyloides</name>
    <dbReference type="NCBI Taxonomy" id="74499"/>
    <lineage>
        <taxon>Eukaryota</taxon>
        <taxon>Fungi</taxon>
        <taxon>Dikarya</taxon>
        <taxon>Ascomycota</taxon>
        <taxon>Pezizomycotina</taxon>
        <taxon>Orbiliomycetes</taxon>
        <taxon>Orbiliales</taxon>
        <taxon>Orbiliaceae</taxon>
        <taxon>Drechslerella</taxon>
    </lineage>
</organism>
<dbReference type="Gene3D" id="1.20.90.10">
    <property type="entry name" value="Phospholipase A2 domain"/>
    <property type="match status" value="1"/>
</dbReference>
<feature type="chain" id="PRO_5042005265" evidence="1">
    <location>
        <begin position="21"/>
        <end position="188"/>
    </location>
</feature>
<accession>A0AAD6J1M3</accession>
<reference evidence="2" key="1">
    <citation type="submission" date="2023-01" db="EMBL/GenBank/DDBJ databases">
        <title>The chitinases involved in constricting ring structure development in the nematode-trapping fungus Drechslerella dactyloides.</title>
        <authorList>
            <person name="Wang R."/>
            <person name="Zhang L."/>
            <person name="Tang P."/>
            <person name="Li S."/>
            <person name="Liang L."/>
        </authorList>
    </citation>
    <scope>NUCLEOTIDE SEQUENCE</scope>
    <source>
        <strain evidence="2">YMF1.00031</strain>
    </source>
</reference>
<dbReference type="AlphaFoldDB" id="A0AAD6J1M3"/>
<name>A0AAD6J1M3_DREDA</name>
<dbReference type="InterPro" id="IPR036444">
    <property type="entry name" value="PLipase_A2_dom_sf"/>
</dbReference>
<dbReference type="Proteomes" id="UP001221413">
    <property type="component" value="Unassembled WGS sequence"/>
</dbReference>
<protein>
    <submittedName>
        <fullName evidence="2">Uncharacterized protein</fullName>
    </submittedName>
</protein>
<dbReference type="SUPFAM" id="SSF48619">
    <property type="entry name" value="Phospholipase A2, PLA2"/>
    <property type="match status" value="1"/>
</dbReference>
<dbReference type="InterPro" id="IPR015141">
    <property type="entry name" value="PLipase_A2_prok/fun"/>
</dbReference>
<dbReference type="GO" id="GO:0006644">
    <property type="term" value="P:phospholipid metabolic process"/>
    <property type="evidence" value="ECO:0007669"/>
    <property type="project" value="InterPro"/>
</dbReference>
<feature type="signal peptide" evidence="1">
    <location>
        <begin position="1"/>
        <end position="20"/>
    </location>
</feature>
<evidence type="ECO:0000256" key="1">
    <source>
        <dbReference type="SAM" id="SignalP"/>
    </source>
</evidence>
<dbReference type="EMBL" id="JAQGDS010000004">
    <property type="protein sequence ID" value="KAJ6261525.1"/>
    <property type="molecule type" value="Genomic_DNA"/>
</dbReference>
<proteinExistence type="predicted"/>
<dbReference type="Pfam" id="PF09056">
    <property type="entry name" value="Phospholip_A2_3"/>
    <property type="match status" value="1"/>
</dbReference>